<organism evidence="1 2">
    <name type="scientific">Araneus ventricosus</name>
    <name type="common">Orbweaver spider</name>
    <name type="synonym">Epeira ventricosa</name>
    <dbReference type="NCBI Taxonomy" id="182803"/>
    <lineage>
        <taxon>Eukaryota</taxon>
        <taxon>Metazoa</taxon>
        <taxon>Ecdysozoa</taxon>
        <taxon>Arthropoda</taxon>
        <taxon>Chelicerata</taxon>
        <taxon>Arachnida</taxon>
        <taxon>Araneae</taxon>
        <taxon>Araneomorphae</taxon>
        <taxon>Entelegynae</taxon>
        <taxon>Araneoidea</taxon>
        <taxon>Araneidae</taxon>
        <taxon>Araneus</taxon>
    </lineage>
</organism>
<gene>
    <name evidence="1" type="ORF">AVEN_224402_1</name>
</gene>
<accession>A0A4Y2FHD8</accession>
<dbReference type="AlphaFoldDB" id="A0A4Y2FHD8"/>
<proteinExistence type="predicted"/>
<name>A0A4Y2FHD8_ARAVE</name>
<sequence>MVKFEWGFLEGTVKCFIIHTSYNNPFDIYPTKILSCTFDILPRGMEYTLKNARLMGYLAVSFSKAFTWPKITPGLTRTFRTNKMFFSNTTLCPSATCKQNSGLLRISFIFTSTKSTNNLS</sequence>
<evidence type="ECO:0000313" key="1">
    <source>
        <dbReference type="EMBL" id="GBM39825.1"/>
    </source>
</evidence>
<protein>
    <submittedName>
        <fullName evidence="1">Uncharacterized protein</fullName>
    </submittedName>
</protein>
<comment type="caution">
    <text evidence="1">The sequence shown here is derived from an EMBL/GenBank/DDBJ whole genome shotgun (WGS) entry which is preliminary data.</text>
</comment>
<dbReference type="EMBL" id="BGPR01095798">
    <property type="protein sequence ID" value="GBM39825.1"/>
    <property type="molecule type" value="Genomic_DNA"/>
</dbReference>
<keyword evidence="2" id="KW-1185">Reference proteome</keyword>
<evidence type="ECO:0000313" key="2">
    <source>
        <dbReference type="Proteomes" id="UP000499080"/>
    </source>
</evidence>
<reference evidence="1 2" key="1">
    <citation type="journal article" date="2019" name="Sci. Rep.">
        <title>Orb-weaving spider Araneus ventricosus genome elucidates the spidroin gene catalogue.</title>
        <authorList>
            <person name="Kono N."/>
            <person name="Nakamura H."/>
            <person name="Ohtoshi R."/>
            <person name="Moran D.A.P."/>
            <person name="Shinohara A."/>
            <person name="Yoshida Y."/>
            <person name="Fujiwara M."/>
            <person name="Mori M."/>
            <person name="Tomita M."/>
            <person name="Arakawa K."/>
        </authorList>
    </citation>
    <scope>NUCLEOTIDE SEQUENCE [LARGE SCALE GENOMIC DNA]</scope>
</reference>
<dbReference type="Proteomes" id="UP000499080">
    <property type="component" value="Unassembled WGS sequence"/>
</dbReference>